<protein>
    <submittedName>
        <fullName evidence="1">Uncharacterized protein</fullName>
    </submittedName>
</protein>
<organism evidence="1 2">
    <name type="scientific">Sphingobacterium zeae</name>
    <dbReference type="NCBI Taxonomy" id="1776859"/>
    <lineage>
        <taxon>Bacteria</taxon>
        <taxon>Pseudomonadati</taxon>
        <taxon>Bacteroidota</taxon>
        <taxon>Sphingobacteriia</taxon>
        <taxon>Sphingobacteriales</taxon>
        <taxon>Sphingobacteriaceae</taxon>
        <taxon>Sphingobacterium</taxon>
    </lineage>
</organism>
<name>A0ABU0UAK3_9SPHI</name>
<evidence type="ECO:0000313" key="2">
    <source>
        <dbReference type="Proteomes" id="UP001244640"/>
    </source>
</evidence>
<evidence type="ECO:0000313" key="1">
    <source>
        <dbReference type="EMBL" id="MDQ1151849.1"/>
    </source>
</evidence>
<dbReference type="Proteomes" id="UP001244640">
    <property type="component" value="Unassembled WGS sequence"/>
</dbReference>
<dbReference type="EMBL" id="JAUTBA010000001">
    <property type="protein sequence ID" value="MDQ1151849.1"/>
    <property type="molecule type" value="Genomic_DNA"/>
</dbReference>
<keyword evidence="2" id="KW-1185">Reference proteome</keyword>
<comment type="caution">
    <text evidence="1">The sequence shown here is derived from an EMBL/GenBank/DDBJ whole genome shotgun (WGS) entry which is preliminary data.</text>
</comment>
<proteinExistence type="predicted"/>
<accession>A0ABU0UAK3</accession>
<reference evidence="1 2" key="1">
    <citation type="submission" date="2023-07" db="EMBL/GenBank/DDBJ databases">
        <title>Functional and genomic diversity of the sorghum phyllosphere microbiome.</title>
        <authorList>
            <person name="Shade A."/>
        </authorList>
    </citation>
    <scope>NUCLEOTIDE SEQUENCE [LARGE SCALE GENOMIC DNA]</scope>
    <source>
        <strain evidence="1 2">SORGH_AS_0892</strain>
    </source>
</reference>
<dbReference type="RefSeq" id="WP_307187272.1">
    <property type="nucleotide sequence ID" value="NZ_JAUTBA010000001.1"/>
</dbReference>
<gene>
    <name evidence="1" type="ORF">QE382_003833</name>
</gene>
<sequence length="62" mass="7527">MKSNFVGSFYYSKTTRWAASWDDIPEERYIRPGSTMSTEELKIYFDTENKILSDYWWHAFDD</sequence>